<reference evidence="2 3" key="2">
    <citation type="submission" date="2010-03" db="EMBL/GenBank/DDBJ databases">
        <authorList>
            <person name="Pajon A."/>
        </authorList>
    </citation>
    <scope>NUCLEOTIDE SEQUENCE [LARGE SCALE GENOMIC DNA]</scope>
    <source>
        <strain evidence="3">L2-6</strain>
    </source>
</reference>
<organism evidence="2 3">
    <name type="scientific">Faecalibacterium prausnitzii L2-6</name>
    <dbReference type="NCBI Taxonomy" id="718252"/>
    <lineage>
        <taxon>Bacteria</taxon>
        <taxon>Bacillati</taxon>
        <taxon>Bacillota</taxon>
        <taxon>Clostridia</taxon>
        <taxon>Eubacteriales</taxon>
        <taxon>Oscillospiraceae</taxon>
        <taxon>Faecalibacterium</taxon>
    </lineage>
</organism>
<evidence type="ECO:0000256" key="1">
    <source>
        <dbReference type="SAM" id="MobiDB-lite"/>
    </source>
</evidence>
<dbReference type="Proteomes" id="UP000008804">
    <property type="component" value="Chromosome"/>
</dbReference>
<dbReference type="KEGG" id="fpr:FP2_12400"/>
<feature type="region of interest" description="Disordered" evidence="1">
    <location>
        <begin position="44"/>
        <end position="81"/>
    </location>
</feature>
<reference evidence="2 3" key="1">
    <citation type="submission" date="2010-03" db="EMBL/GenBank/DDBJ databases">
        <title>The genome sequence of Faecalibacterium prausnitzii L2/6.</title>
        <authorList>
            <consortium name="metaHIT consortium -- http://www.metahit.eu/"/>
            <person name="Pajon A."/>
            <person name="Turner K."/>
            <person name="Parkhill J."/>
            <person name="Duncan S."/>
            <person name="Flint H."/>
        </authorList>
    </citation>
    <scope>NUCLEOTIDE SEQUENCE [LARGE SCALE GENOMIC DNA]</scope>
    <source>
        <strain evidence="3">L2-6</strain>
    </source>
</reference>
<dbReference type="AlphaFoldDB" id="D4JXL6"/>
<sequence>MDAVLAGIQVEQQKAGCCRLGGGDADQQTQAVLFLRLTDGDAALRPGGQSCPQRASGEQHGAAHQRQQHQQRRQQCGPEGPPAFFFHRLFPLHKKLHKAWPAGGTFMQKRREML</sequence>
<name>D4JXL6_9FIRM</name>
<dbReference type="EMBL" id="FP929045">
    <property type="protein sequence ID" value="CBK98765.1"/>
    <property type="molecule type" value="Genomic_DNA"/>
</dbReference>
<dbReference type="HOGENOM" id="CLU_2117390_0_0_9"/>
<evidence type="ECO:0000313" key="2">
    <source>
        <dbReference type="EMBL" id="CBK98765.1"/>
    </source>
</evidence>
<dbReference type="BioCyc" id="FPRA718252:G1375-1051-MONOMER"/>
<gene>
    <name evidence="2" type="ORF">FP2_12400</name>
</gene>
<accession>D4JXL6</accession>
<protein>
    <submittedName>
        <fullName evidence="2">Uncharacterized protein</fullName>
    </submittedName>
</protein>
<evidence type="ECO:0000313" key="3">
    <source>
        <dbReference type="Proteomes" id="UP000008804"/>
    </source>
</evidence>
<keyword evidence="3" id="KW-1185">Reference proteome</keyword>
<proteinExistence type="predicted"/>